<evidence type="ECO:0000256" key="1">
    <source>
        <dbReference type="ARBA" id="ARBA00004141"/>
    </source>
</evidence>
<dbReference type="InterPro" id="IPR005828">
    <property type="entry name" value="MFS_sugar_transport-like"/>
</dbReference>
<dbReference type="RefSeq" id="XP_018736437.1">
    <property type="nucleotide sequence ID" value="XM_018882017.1"/>
</dbReference>
<evidence type="ECO:0000313" key="8">
    <source>
        <dbReference type="Proteomes" id="UP000189580"/>
    </source>
</evidence>
<accession>A0A161HEY0</accession>
<evidence type="ECO:0000256" key="2">
    <source>
        <dbReference type="ARBA" id="ARBA00022692"/>
    </source>
</evidence>
<feature type="transmembrane region" description="Helical" evidence="5">
    <location>
        <begin position="125"/>
        <end position="147"/>
    </location>
</feature>
<dbReference type="PANTHER" id="PTHR23508">
    <property type="entry name" value="CARBOXYLIC ACID TRANSPORTER PROTEIN HOMOLOG"/>
    <property type="match status" value="1"/>
</dbReference>
<evidence type="ECO:0000256" key="5">
    <source>
        <dbReference type="SAM" id="Phobius"/>
    </source>
</evidence>
<organism evidence="7 8">
    <name type="scientific">Sugiyamaella lignohabitans</name>
    <dbReference type="NCBI Taxonomy" id="796027"/>
    <lineage>
        <taxon>Eukaryota</taxon>
        <taxon>Fungi</taxon>
        <taxon>Dikarya</taxon>
        <taxon>Ascomycota</taxon>
        <taxon>Saccharomycotina</taxon>
        <taxon>Dipodascomycetes</taxon>
        <taxon>Dipodascales</taxon>
        <taxon>Trichomonascaceae</taxon>
        <taxon>Sugiyamaella</taxon>
    </lineage>
</organism>
<dbReference type="EMBL" id="CP014502">
    <property type="protein sequence ID" value="ANB13960.1"/>
    <property type="molecule type" value="Genomic_DNA"/>
</dbReference>
<dbReference type="Pfam" id="PF00083">
    <property type="entry name" value="Sugar_tr"/>
    <property type="match status" value="1"/>
</dbReference>
<dbReference type="Proteomes" id="UP000189580">
    <property type="component" value="Chromosome d"/>
</dbReference>
<dbReference type="InterPro" id="IPR036259">
    <property type="entry name" value="MFS_trans_sf"/>
</dbReference>
<evidence type="ECO:0000256" key="4">
    <source>
        <dbReference type="ARBA" id="ARBA00023136"/>
    </source>
</evidence>
<dbReference type="SUPFAM" id="SSF103473">
    <property type="entry name" value="MFS general substrate transporter"/>
    <property type="match status" value="1"/>
</dbReference>
<evidence type="ECO:0000259" key="6">
    <source>
        <dbReference type="PROSITE" id="PS50850"/>
    </source>
</evidence>
<dbReference type="AlphaFoldDB" id="A0A161HEY0"/>
<comment type="subcellular location">
    <subcellularLocation>
        <location evidence="1">Membrane</location>
        <topology evidence="1">Multi-pass membrane protein</topology>
    </subcellularLocation>
</comment>
<evidence type="ECO:0000313" key="7">
    <source>
        <dbReference type="EMBL" id="ANB13960.1"/>
    </source>
</evidence>
<evidence type="ECO:0000256" key="3">
    <source>
        <dbReference type="ARBA" id="ARBA00022989"/>
    </source>
</evidence>
<keyword evidence="8" id="KW-1185">Reference proteome</keyword>
<keyword evidence="3 5" id="KW-1133">Transmembrane helix</keyword>
<dbReference type="GO" id="GO:0015355">
    <property type="term" value="F:secondary active monocarboxylate transmembrane transporter activity"/>
    <property type="evidence" value="ECO:0007669"/>
    <property type="project" value="TreeGrafter"/>
</dbReference>
<gene>
    <name evidence="7" type="primary">JEN1</name>
    <name evidence="7" type="ORF">AWJ20_4913</name>
</gene>
<dbReference type="OrthoDB" id="5296287at2759"/>
<reference evidence="7 8" key="1">
    <citation type="submission" date="2016-02" db="EMBL/GenBank/DDBJ databases">
        <title>Complete genome sequence and transcriptome regulation of the pentose utilising yeast Sugiyamaella lignohabitans.</title>
        <authorList>
            <person name="Bellasio M."/>
            <person name="Peymann A."/>
            <person name="Valli M."/>
            <person name="Sipitzky M."/>
            <person name="Graf A."/>
            <person name="Sauer M."/>
            <person name="Marx H."/>
            <person name="Mattanovich D."/>
        </authorList>
    </citation>
    <scope>NUCLEOTIDE SEQUENCE [LARGE SCALE GENOMIC DNA]</scope>
    <source>
        <strain evidence="7 8">CBS 10342</strain>
    </source>
</reference>
<protein>
    <submittedName>
        <fullName evidence="7">Jen1p</fullName>
    </submittedName>
</protein>
<proteinExistence type="predicted"/>
<dbReference type="GO" id="GO:0005886">
    <property type="term" value="C:plasma membrane"/>
    <property type="evidence" value="ECO:0007669"/>
    <property type="project" value="TreeGrafter"/>
</dbReference>
<dbReference type="GO" id="GO:0035879">
    <property type="term" value="P:plasma membrane lactate transport"/>
    <property type="evidence" value="ECO:0007669"/>
    <property type="project" value="TreeGrafter"/>
</dbReference>
<name>A0A161HEY0_9ASCO</name>
<keyword evidence="4 5" id="KW-0472">Membrane</keyword>
<feature type="domain" description="Major facilitator superfamily (MFS) profile" evidence="6">
    <location>
        <begin position="60"/>
        <end position="167"/>
    </location>
</feature>
<keyword evidence="2 5" id="KW-0812">Transmembrane</keyword>
<feature type="transmembrane region" description="Helical" evidence="5">
    <location>
        <begin position="98"/>
        <end position="118"/>
    </location>
</feature>
<dbReference type="PROSITE" id="PS50850">
    <property type="entry name" value="MFS"/>
    <property type="match status" value="1"/>
</dbReference>
<dbReference type="PANTHER" id="PTHR23508:SF10">
    <property type="entry name" value="CARBOXYLIC ACID TRANSPORTER PROTEIN HOMOLOG"/>
    <property type="match status" value="1"/>
</dbReference>
<dbReference type="InterPro" id="IPR020846">
    <property type="entry name" value="MFS_dom"/>
</dbReference>
<dbReference type="GeneID" id="30037097"/>
<sequence length="167" mass="18650">MSSQSYSPYVEDEKPDLSVGALVRYLASRPSTLFTLPESDTKRLNPIPPLRAMKLRHWNWYMMGFLAWTVDAMDFFVVSASASAIAESLNVTIVKITWGMTLVLMFRSVGAVIFGTISDTWGRKWSYIACCLCFVALEIGMGFITSYKQFLAVRALFGISMGGKSSR</sequence>
<dbReference type="KEGG" id="slb:AWJ20_4913"/>
<feature type="transmembrane region" description="Helical" evidence="5">
    <location>
        <begin position="60"/>
        <end position="86"/>
    </location>
</feature>
<dbReference type="Gene3D" id="1.20.1250.20">
    <property type="entry name" value="MFS general substrate transporter like domains"/>
    <property type="match status" value="1"/>
</dbReference>